<dbReference type="GeneID" id="80915048"/>
<evidence type="ECO:0000256" key="2">
    <source>
        <dbReference type="ARBA" id="ARBA00022801"/>
    </source>
</evidence>
<reference evidence="5" key="1">
    <citation type="submission" date="2022-10" db="EMBL/GenBank/DDBJ databases">
        <title>Tapping the CABI collections for fungal endophytes: first genome assemblies for Collariella, Neodidymelliopsis, Ascochyta clinopodiicola, Didymella pomorum, Didymosphaeria variabile, Neocosmospora piperis and Neocucurbitaria cava.</title>
        <authorList>
            <person name="Hill R."/>
        </authorList>
    </citation>
    <scope>NUCLEOTIDE SEQUENCE</scope>
    <source>
        <strain evidence="5">IMI 356815</strain>
    </source>
</reference>
<dbReference type="AlphaFoldDB" id="A0A9W8XBF5"/>
<comment type="caution">
    <text evidence="5">The sequence shown here is derived from an EMBL/GenBank/DDBJ whole genome shotgun (WGS) entry which is preliminary data.</text>
</comment>
<evidence type="ECO:0000313" key="5">
    <source>
        <dbReference type="EMBL" id="KAJ4345388.1"/>
    </source>
</evidence>
<organism evidence="5 6">
    <name type="scientific">Didymosphaeria variabile</name>
    <dbReference type="NCBI Taxonomy" id="1932322"/>
    <lineage>
        <taxon>Eukaryota</taxon>
        <taxon>Fungi</taxon>
        <taxon>Dikarya</taxon>
        <taxon>Ascomycota</taxon>
        <taxon>Pezizomycotina</taxon>
        <taxon>Dothideomycetes</taxon>
        <taxon>Pleosporomycetidae</taxon>
        <taxon>Pleosporales</taxon>
        <taxon>Massarineae</taxon>
        <taxon>Didymosphaeriaceae</taxon>
        <taxon>Didymosphaeria</taxon>
    </lineage>
</organism>
<dbReference type="PANTHER" id="PTHR43918">
    <property type="entry name" value="ACETYLCHOLINESTERASE"/>
    <property type="match status" value="1"/>
</dbReference>
<dbReference type="EC" id="3.1.1.-" evidence="3"/>
<dbReference type="Proteomes" id="UP001140513">
    <property type="component" value="Unassembled WGS sequence"/>
</dbReference>
<keyword evidence="3" id="KW-0732">Signal</keyword>
<feature type="domain" description="Carboxylesterase type B" evidence="4">
    <location>
        <begin position="29"/>
        <end position="519"/>
    </location>
</feature>
<dbReference type="PANTHER" id="PTHR43918:SF4">
    <property type="entry name" value="CARBOXYLIC ESTER HYDROLASE"/>
    <property type="match status" value="1"/>
</dbReference>
<dbReference type="PROSITE" id="PS00941">
    <property type="entry name" value="CARBOXYLESTERASE_B_2"/>
    <property type="match status" value="1"/>
</dbReference>
<evidence type="ECO:0000259" key="4">
    <source>
        <dbReference type="Pfam" id="PF00135"/>
    </source>
</evidence>
<dbReference type="InterPro" id="IPR019826">
    <property type="entry name" value="Carboxylesterase_B_AS"/>
</dbReference>
<dbReference type="InterPro" id="IPR050654">
    <property type="entry name" value="AChE-related_enzymes"/>
</dbReference>
<proteinExistence type="inferred from homology"/>
<feature type="chain" id="PRO_5041021493" description="Carboxylic ester hydrolase" evidence="3">
    <location>
        <begin position="18"/>
        <end position="555"/>
    </location>
</feature>
<evidence type="ECO:0000313" key="6">
    <source>
        <dbReference type="Proteomes" id="UP001140513"/>
    </source>
</evidence>
<dbReference type="RefSeq" id="XP_056065552.1">
    <property type="nucleotide sequence ID" value="XM_056220249.1"/>
</dbReference>
<dbReference type="EMBL" id="JAPEUX010000009">
    <property type="protein sequence ID" value="KAJ4345388.1"/>
    <property type="molecule type" value="Genomic_DNA"/>
</dbReference>
<dbReference type="SUPFAM" id="SSF53474">
    <property type="entry name" value="alpha/beta-Hydrolases"/>
    <property type="match status" value="1"/>
</dbReference>
<dbReference type="GO" id="GO:0052689">
    <property type="term" value="F:carboxylic ester hydrolase activity"/>
    <property type="evidence" value="ECO:0007669"/>
    <property type="project" value="TreeGrafter"/>
</dbReference>
<accession>A0A9W8XBF5</accession>
<feature type="signal peptide" evidence="3">
    <location>
        <begin position="1"/>
        <end position="17"/>
    </location>
</feature>
<dbReference type="PROSITE" id="PS00122">
    <property type="entry name" value="CARBOXYLESTERASE_B_1"/>
    <property type="match status" value="1"/>
</dbReference>
<dbReference type="OrthoDB" id="408631at2759"/>
<comment type="similarity">
    <text evidence="1 3">Belongs to the type-B carboxylesterase/lipase family.</text>
</comment>
<evidence type="ECO:0000256" key="3">
    <source>
        <dbReference type="RuleBase" id="RU361235"/>
    </source>
</evidence>
<gene>
    <name evidence="5" type="ORF">N0V89_011518</name>
</gene>
<dbReference type="InterPro" id="IPR019819">
    <property type="entry name" value="Carboxylesterase_B_CS"/>
</dbReference>
<sequence>MRLSNFVLTASLTAVNAIPSYFEKRDAAPAATIKNGTLEGISIPSFSQEAFLRIPFAEPPVGDLRFATPRFLTQGWNGTLEAKTYPQKCVGYGTEQIEDGGAQGEDCLYLNVVRPAGMDSGSALPVAVWIHGGGFSQGGTIKPLYNISYMIQNGIEIDRPFIGVTLQYRLNAYGFLNGDQVKAAGATNLGIRDQRLALQWVQENIAAFGGNPDKVTIFGESAGAASVGIHLVAYGGRNDKLFRGAVMESGGPLLLGSKYNASLEQSKYDMLVQATGCSRFSDSLECLRDLDYTSLNAALNGTAANTFFPYEDGDLIQGSLYDQLEAGKFVQVPIIIGTNTEEGGFTASGMKVDTDAQFRDAVASYGSNETVPFIEALYPNIPAIGIPARIKTPTEAQGKQYKRLAAFTGDYTFIAPRRLTCQSWAQHNVTAYCYRFNGDLPSILPTAGATHWVEVAYVFYNLDRVSNEGTWPIPEDYKRLAKLVSSMWVSFFVDGDPNGHGQKDVAKWPAYADGDTGYAEDFAFDVNGTSKPELDTWRAEGIAYLNSVYGSAYNK</sequence>
<dbReference type="InterPro" id="IPR029058">
    <property type="entry name" value="AB_hydrolase_fold"/>
</dbReference>
<dbReference type="Gene3D" id="3.40.50.1820">
    <property type="entry name" value="alpha/beta hydrolase"/>
    <property type="match status" value="1"/>
</dbReference>
<dbReference type="InterPro" id="IPR002018">
    <property type="entry name" value="CarbesteraseB"/>
</dbReference>
<keyword evidence="2 3" id="KW-0378">Hydrolase</keyword>
<keyword evidence="6" id="KW-1185">Reference proteome</keyword>
<evidence type="ECO:0000256" key="1">
    <source>
        <dbReference type="ARBA" id="ARBA00005964"/>
    </source>
</evidence>
<protein>
    <recommendedName>
        <fullName evidence="3">Carboxylic ester hydrolase</fullName>
        <ecNumber evidence="3">3.1.1.-</ecNumber>
    </recommendedName>
</protein>
<dbReference type="Pfam" id="PF00135">
    <property type="entry name" value="COesterase"/>
    <property type="match status" value="1"/>
</dbReference>
<name>A0A9W8XBF5_9PLEO</name>